<feature type="zinc finger region" description="C3H1-type" evidence="5">
    <location>
        <begin position="345"/>
        <end position="373"/>
    </location>
</feature>
<dbReference type="PANTHER" id="PTHR12547">
    <property type="entry name" value="CCCH ZINC FINGER/TIS11-RELATED"/>
    <property type="match status" value="1"/>
</dbReference>
<dbReference type="FunFam" id="4.10.1000.10:FF:000018">
    <property type="entry name" value="Zinc finger protein"/>
    <property type="match status" value="1"/>
</dbReference>
<name>A0A2U9RBA1_PICKU</name>
<dbReference type="PROSITE" id="PS50103">
    <property type="entry name" value="ZF_C3H1"/>
    <property type="match status" value="2"/>
</dbReference>
<evidence type="ECO:0000259" key="7">
    <source>
        <dbReference type="PROSITE" id="PS50103"/>
    </source>
</evidence>
<dbReference type="VEuPathDB" id="FungiDB:C5L36_0E03740"/>
<gene>
    <name evidence="8" type="ORF">C5L36_0E03740</name>
</gene>
<dbReference type="Proteomes" id="UP000249293">
    <property type="component" value="Chromosome 5"/>
</dbReference>
<organism evidence="8 9">
    <name type="scientific">Pichia kudriavzevii</name>
    <name type="common">Yeast</name>
    <name type="synonym">Issatchenkia orientalis</name>
    <dbReference type="NCBI Taxonomy" id="4909"/>
    <lineage>
        <taxon>Eukaryota</taxon>
        <taxon>Fungi</taxon>
        <taxon>Dikarya</taxon>
        <taxon>Ascomycota</taxon>
        <taxon>Saccharomycotina</taxon>
        <taxon>Pichiomycetes</taxon>
        <taxon>Pichiales</taxon>
        <taxon>Pichiaceae</taxon>
        <taxon>Pichia</taxon>
    </lineage>
</organism>
<reference evidence="8 9" key="1">
    <citation type="submission" date="2018-06" db="EMBL/GenBank/DDBJ databases">
        <title>Population genomics shows no distinction between pathogenic Candida krusei and environmental Pichia kudriavzevii: One species, four names.</title>
        <authorList>
            <person name="Douglass A.P."/>
            <person name="Offei B."/>
            <person name="Braun-Galleani S."/>
            <person name="Coughlan A.Y."/>
            <person name="Martos A."/>
            <person name="Ortiz-Merino R.A."/>
            <person name="Byrne K.P."/>
            <person name="Wolfe K.H."/>
        </authorList>
    </citation>
    <scope>NUCLEOTIDE SEQUENCE [LARGE SCALE GENOMIC DNA]</scope>
    <source>
        <strain evidence="8 9">CBS573</strain>
    </source>
</reference>
<keyword evidence="3 5" id="KW-0863">Zinc-finger</keyword>
<evidence type="ECO:0000313" key="9">
    <source>
        <dbReference type="Proteomes" id="UP000249293"/>
    </source>
</evidence>
<dbReference type="SUPFAM" id="SSF90229">
    <property type="entry name" value="CCCH zinc finger"/>
    <property type="match status" value="2"/>
</dbReference>
<evidence type="ECO:0000313" key="8">
    <source>
        <dbReference type="EMBL" id="AWU78316.1"/>
    </source>
</evidence>
<sequence length="429" mass="47417">MLHHPSSESICPLTVRAASSLKSLSSNDHRLTNINNSINNTLNSSASETSLASNTPSFNINIVSDASDCSISSPHSNRSSIVDYSGPINLSNVSNQISTDNTWMTYMNQNATQLNNSGTNTNSNTTIGINTNGATAAATTVPSITTDAGPWNDSTSTNMSQESLSNFTFTNWNFNSLQTSSNLKKSLEFSMDDPFLPSNLKQSSPLLNDGFNRNINNSSFINESVRNNQFLNKQQQQLQQQKPPTSVSPLSASAAKKSLNWNNMNSILNDLTNQPMSHRHSGSFSQNSTCSSIGDELVNQPYYQAQLTNLKMKNAPVEESSNKIPQNQHYNSCINSGKANINRQLFKTELCETFQKTGKCPYNEKCQFAHGLHELKLVSKPKKWKTKMCKNWIESGFCRYGKRCCYKHGENDDGSNGLNCIPSHQNVLY</sequence>
<dbReference type="FunFam" id="4.10.1000.10:FF:000001">
    <property type="entry name" value="zinc finger CCCH domain-containing protein 15-like"/>
    <property type="match status" value="1"/>
</dbReference>
<dbReference type="SMART" id="SM00356">
    <property type="entry name" value="ZnF_C3H1"/>
    <property type="match status" value="2"/>
</dbReference>
<accession>A0A2U9RBA1</accession>
<feature type="compositionally biased region" description="Low complexity" evidence="6">
    <location>
        <begin position="232"/>
        <end position="242"/>
    </location>
</feature>
<dbReference type="KEGG" id="pkz:C5L36_0E03740"/>
<dbReference type="InterPro" id="IPR045877">
    <property type="entry name" value="ZFP36-like"/>
</dbReference>
<dbReference type="GeneID" id="40386175"/>
<dbReference type="PANTHER" id="PTHR12547:SF18">
    <property type="entry name" value="PROTEIN TIS11"/>
    <property type="match status" value="1"/>
</dbReference>
<dbReference type="GO" id="GO:0006879">
    <property type="term" value="P:intracellular iron ion homeostasis"/>
    <property type="evidence" value="ECO:0007669"/>
    <property type="project" value="UniProtKB-ARBA"/>
</dbReference>
<dbReference type="RefSeq" id="XP_029323792.1">
    <property type="nucleotide sequence ID" value="XM_029467932.1"/>
</dbReference>
<dbReference type="OrthoDB" id="410307at2759"/>
<dbReference type="InterPro" id="IPR000571">
    <property type="entry name" value="Znf_CCCH"/>
</dbReference>
<keyword evidence="9" id="KW-1185">Reference proteome</keyword>
<feature type="domain" description="C3H1-type" evidence="7">
    <location>
        <begin position="345"/>
        <end position="373"/>
    </location>
</feature>
<dbReference type="STRING" id="4909.A0A2U9RBA1"/>
<evidence type="ECO:0000256" key="5">
    <source>
        <dbReference type="PROSITE-ProRule" id="PRU00723"/>
    </source>
</evidence>
<evidence type="ECO:0000256" key="3">
    <source>
        <dbReference type="ARBA" id="ARBA00022771"/>
    </source>
</evidence>
<keyword evidence="1 5" id="KW-0479">Metal-binding</keyword>
<dbReference type="Gene3D" id="4.10.1000.10">
    <property type="entry name" value="Zinc finger, CCCH-type"/>
    <property type="match status" value="2"/>
</dbReference>
<dbReference type="Pfam" id="PF00642">
    <property type="entry name" value="zf-CCCH"/>
    <property type="match status" value="2"/>
</dbReference>
<evidence type="ECO:0000256" key="1">
    <source>
        <dbReference type="ARBA" id="ARBA00022723"/>
    </source>
</evidence>
<keyword evidence="4 5" id="KW-0862">Zinc</keyword>
<dbReference type="EMBL" id="CP028777">
    <property type="protein sequence ID" value="AWU78316.1"/>
    <property type="molecule type" value="Genomic_DNA"/>
</dbReference>
<evidence type="ECO:0000256" key="2">
    <source>
        <dbReference type="ARBA" id="ARBA00022737"/>
    </source>
</evidence>
<dbReference type="GO" id="GO:0003729">
    <property type="term" value="F:mRNA binding"/>
    <property type="evidence" value="ECO:0007669"/>
    <property type="project" value="InterPro"/>
</dbReference>
<feature type="region of interest" description="Disordered" evidence="6">
    <location>
        <begin position="232"/>
        <end position="253"/>
    </location>
</feature>
<dbReference type="AlphaFoldDB" id="A0A2U9RBA1"/>
<dbReference type="InterPro" id="IPR036855">
    <property type="entry name" value="Znf_CCCH_sf"/>
</dbReference>
<proteinExistence type="predicted"/>
<protein>
    <recommendedName>
        <fullName evidence="7">C3H1-type domain-containing protein</fullName>
    </recommendedName>
</protein>
<feature type="zinc finger region" description="C3H1-type" evidence="5">
    <location>
        <begin position="383"/>
        <end position="411"/>
    </location>
</feature>
<evidence type="ECO:0000256" key="6">
    <source>
        <dbReference type="SAM" id="MobiDB-lite"/>
    </source>
</evidence>
<keyword evidence="2" id="KW-0677">Repeat</keyword>
<evidence type="ECO:0000256" key="4">
    <source>
        <dbReference type="ARBA" id="ARBA00022833"/>
    </source>
</evidence>
<feature type="domain" description="C3H1-type" evidence="7">
    <location>
        <begin position="383"/>
        <end position="411"/>
    </location>
</feature>
<dbReference type="GO" id="GO:0010468">
    <property type="term" value="P:regulation of gene expression"/>
    <property type="evidence" value="ECO:0007669"/>
    <property type="project" value="UniProtKB-ARBA"/>
</dbReference>
<dbReference type="GO" id="GO:0008270">
    <property type="term" value="F:zinc ion binding"/>
    <property type="evidence" value="ECO:0007669"/>
    <property type="project" value="UniProtKB-KW"/>
</dbReference>